<reference evidence="3 4" key="1">
    <citation type="submission" date="2016-10" db="EMBL/GenBank/DDBJ databases">
        <authorList>
            <person name="de Groot N.N."/>
        </authorList>
    </citation>
    <scope>NUCLEOTIDE SEQUENCE [LARGE SCALE GENOMIC DNA]</scope>
    <source>
        <strain evidence="3 4">DSM 25294</strain>
    </source>
</reference>
<keyword evidence="1" id="KW-1133">Transmembrane helix</keyword>
<gene>
    <name evidence="3" type="ORF">SAMN04488026_101634</name>
</gene>
<dbReference type="EMBL" id="FNEK01000016">
    <property type="protein sequence ID" value="SDJ36079.1"/>
    <property type="molecule type" value="Genomic_DNA"/>
</dbReference>
<sequence length="75" mass="7691">MRKLSKLAAMLCAALLISANPALAYIGPGAGLGAIVITGALIVGVVLLVVGFLWYPLKRMLKGKKQADQGAGAEK</sequence>
<evidence type="ECO:0000256" key="1">
    <source>
        <dbReference type="SAM" id="Phobius"/>
    </source>
</evidence>
<protein>
    <recommendedName>
        <fullName evidence="5">LPXTG-motif cell wall anchor domain-containing protein</fullName>
    </recommendedName>
</protein>
<dbReference type="RefSeq" id="WP_231700968.1">
    <property type="nucleotide sequence ID" value="NZ_FNEK01000016.1"/>
</dbReference>
<proteinExistence type="predicted"/>
<evidence type="ECO:0000313" key="4">
    <source>
        <dbReference type="Proteomes" id="UP000199382"/>
    </source>
</evidence>
<keyword evidence="4" id="KW-1185">Reference proteome</keyword>
<evidence type="ECO:0000313" key="3">
    <source>
        <dbReference type="EMBL" id="SDJ36079.1"/>
    </source>
</evidence>
<dbReference type="AlphaFoldDB" id="A0A1G8T364"/>
<keyword evidence="1" id="KW-0812">Transmembrane</keyword>
<accession>A0A1G8T364</accession>
<dbReference type="STRING" id="571298.SAMN04488026_101634"/>
<feature type="transmembrane region" description="Helical" evidence="1">
    <location>
        <begin position="34"/>
        <end position="55"/>
    </location>
</feature>
<dbReference type="Proteomes" id="UP000199382">
    <property type="component" value="Unassembled WGS sequence"/>
</dbReference>
<organism evidence="3 4">
    <name type="scientific">Aliiruegeria lutimaris</name>
    <dbReference type="NCBI Taxonomy" id="571298"/>
    <lineage>
        <taxon>Bacteria</taxon>
        <taxon>Pseudomonadati</taxon>
        <taxon>Pseudomonadota</taxon>
        <taxon>Alphaproteobacteria</taxon>
        <taxon>Rhodobacterales</taxon>
        <taxon>Roseobacteraceae</taxon>
        <taxon>Aliiruegeria</taxon>
    </lineage>
</organism>
<feature type="chain" id="PRO_5011540705" description="LPXTG-motif cell wall anchor domain-containing protein" evidence="2">
    <location>
        <begin position="25"/>
        <end position="75"/>
    </location>
</feature>
<keyword evidence="2" id="KW-0732">Signal</keyword>
<feature type="signal peptide" evidence="2">
    <location>
        <begin position="1"/>
        <end position="24"/>
    </location>
</feature>
<evidence type="ECO:0008006" key="5">
    <source>
        <dbReference type="Google" id="ProtNLM"/>
    </source>
</evidence>
<keyword evidence="1" id="KW-0472">Membrane</keyword>
<evidence type="ECO:0000256" key="2">
    <source>
        <dbReference type="SAM" id="SignalP"/>
    </source>
</evidence>
<name>A0A1G8T364_9RHOB</name>